<dbReference type="EMBL" id="LQWY01000014">
    <property type="protein sequence ID" value="OAH61931.1"/>
    <property type="molecule type" value="Genomic_DNA"/>
</dbReference>
<dbReference type="InterPro" id="IPR006199">
    <property type="entry name" value="LexA_DNA-bd_dom"/>
</dbReference>
<dbReference type="InterPro" id="IPR050077">
    <property type="entry name" value="LexA_repressor"/>
</dbReference>
<dbReference type="Pfam" id="PF01726">
    <property type="entry name" value="LexA_DNA_bind"/>
    <property type="match status" value="1"/>
</dbReference>
<dbReference type="GO" id="GO:0006508">
    <property type="term" value="P:proteolysis"/>
    <property type="evidence" value="ECO:0007669"/>
    <property type="project" value="InterPro"/>
</dbReference>
<comment type="caution">
    <text evidence="2">The sequence shown here is derived from an EMBL/GenBank/DDBJ whole genome shotgun (WGS) entry which is preliminary data.</text>
</comment>
<accession>A0A177LBG4</accession>
<dbReference type="InterPro" id="IPR036390">
    <property type="entry name" value="WH_DNA-bd_sf"/>
</dbReference>
<dbReference type="PANTHER" id="PTHR33516">
    <property type="entry name" value="LEXA REPRESSOR"/>
    <property type="match status" value="1"/>
</dbReference>
<reference evidence="2 3" key="1">
    <citation type="submission" date="2016-01" db="EMBL/GenBank/DDBJ databases">
        <title>Investigation of taxonomic status of Bacillus aminovorans.</title>
        <authorList>
            <person name="Verma A."/>
            <person name="Pal Y."/>
            <person name="Krishnamurthi S."/>
        </authorList>
    </citation>
    <scope>NUCLEOTIDE SEQUENCE [LARGE SCALE GENOMIC DNA]</scope>
    <source>
        <strain evidence="2 3">DSM 1314</strain>
    </source>
</reference>
<keyword evidence="3" id="KW-1185">Reference proteome</keyword>
<dbReference type="Proteomes" id="UP000076935">
    <property type="component" value="Unassembled WGS sequence"/>
</dbReference>
<dbReference type="AlphaFoldDB" id="A0A177LBG4"/>
<organism evidence="2 3">
    <name type="scientific">Domibacillus aminovorans</name>
    <dbReference type="NCBI Taxonomy" id="29332"/>
    <lineage>
        <taxon>Bacteria</taxon>
        <taxon>Bacillati</taxon>
        <taxon>Bacillota</taxon>
        <taxon>Bacilli</taxon>
        <taxon>Bacillales</taxon>
        <taxon>Bacillaceae</taxon>
        <taxon>Domibacillus</taxon>
    </lineage>
</organism>
<dbReference type="RefSeq" id="WP_063965077.1">
    <property type="nucleotide sequence ID" value="NZ_JBCNAN010000021.1"/>
</dbReference>
<feature type="domain" description="LexA repressor DNA-binding" evidence="1">
    <location>
        <begin position="3"/>
        <end position="66"/>
    </location>
</feature>
<protein>
    <recommendedName>
        <fullName evidence="1">LexA repressor DNA-binding domain-containing protein</fullName>
    </recommendedName>
</protein>
<gene>
    <name evidence="2" type="ORF">AWH49_10940</name>
</gene>
<dbReference type="SUPFAM" id="SSF46785">
    <property type="entry name" value="Winged helix' DNA-binding domain"/>
    <property type="match status" value="1"/>
</dbReference>
<proteinExistence type="predicted"/>
<evidence type="ECO:0000313" key="2">
    <source>
        <dbReference type="EMBL" id="OAH61931.1"/>
    </source>
</evidence>
<name>A0A177LBG4_9BACI</name>
<dbReference type="PANTHER" id="PTHR33516:SF2">
    <property type="entry name" value="LEXA REPRESSOR-RELATED"/>
    <property type="match status" value="1"/>
</dbReference>
<sequence length="74" mass="8703">MPKPLTERRQKIFDYICSYIEQNNYSPSVREIGKHVGLVSTSTIQWHLDRLRADGYVTWQDGKPRTLRLLKQIG</sequence>
<dbReference type="Gene3D" id="1.10.10.10">
    <property type="entry name" value="Winged helix-like DNA-binding domain superfamily/Winged helix DNA-binding domain"/>
    <property type="match status" value="1"/>
</dbReference>
<evidence type="ECO:0000313" key="3">
    <source>
        <dbReference type="Proteomes" id="UP000076935"/>
    </source>
</evidence>
<evidence type="ECO:0000259" key="1">
    <source>
        <dbReference type="Pfam" id="PF01726"/>
    </source>
</evidence>
<dbReference type="GO" id="GO:0004252">
    <property type="term" value="F:serine-type endopeptidase activity"/>
    <property type="evidence" value="ECO:0007669"/>
    <property type="project" value="InterPro"/>
</dbReference>
<dbReference type="STRING" id="29332.AWH48_11910"/>
<dbReference type="InterPro" id="IPR036388">
    <property type="entry name" value="WH-like_DNA-bd_sf"/>
</dbReference>